<dbReference type="Pfam" id="PF01388">
    <property type="entry name" value="ARID"/>
    <property type="match status" value="1"/>
</dbReference>
<dbReference type="GO" id="GO:0010073">
    <property type="term" value="P:meristem maintenance"/>
    <property type="evidence" value="ECO:0007669"/>
    <property type="project" value="InterPro"/>
</dbReference>
<dbReference type="InterPro" id="IPR001606">
    <property type="entry name" value="ARID_dom"/>
</dbReference>
<name>A0A699IQM4_TANCI</name>
<dbReference type="InterPro" id="IPR036431">
    <property type="entry name" value="ARID_dom_sf"/>
</dbReference>
<organism evidence="2">
    <name type="scientific">Tanacetum cinerariifolium</name>
    <name type="common">Dalmatian daisy</name>
    <name type="synonym">Chrysanthemum cinerariifolium</name>
    <dbReference type="NCBI Taxonomy" id="118510"/>
    <lineage>
        <taxon>Eukaryota</taxon>
        <taxon>Viridiplantae</taxon>
        <taxon>Streptophyta</taxon>
        <taxon>Embryophyta</taxon>
        <taxon>Tracheophyta</taxon>
        <taxon>Spermatophyta</taxon>
        <taxon>Magnoliopsida</taxon>
        <taxon>eudicotyledons</taxon>
        <taxon>Gunneridae</taxon>
        <taxon>Pentapetalae</taxon>
        <taxon>asterids</taxon>
        <taxon>campanulids</taxon>
        <taxon>Asterales</taxon>
        <taxon>Asteraceae</taxon>
        <taxon>Asteroideae</taxon>
        <taxon>Anthemideae</taxon>
        <taxon>Anthemidinae</taxon>
        <taxon>Tanacetum</taxon>
    </lineage>
</organism>
<dbReference type="EMBL" id="BKCJ010313680">
    <property type="protein sequence ID" value="GEZ71412.1"/>
    <property type="molecule type" value="Genomic_DNA"/>
</dbReference>
<dbReference type="InterPro" id="IPR044824">
    <property type="entry name" value="MAIN-like"/>
</dbReference>
<dbReference type="Pfam" id="PF10536">
    <property type="entry name" value="PMD"/>
    <property type="match status" value="2"/>
</dbReference>
<feature type="non-terminal residue" evidence="2">
    <location>
        <position position="1"/>
    </location>
</feature>
<dbReference type="InterPro" id="IPR019557">
    <property type="entry name" value="AminoTfrase-like_pln_mobile"/>
</dbReference>
<dbReference type="SUPFAM" id="SSF46774">
    <property type="entry name" value="ARID-like"/>
    <property type="match status" value="1"/>
</dbReference>
<comment type="caution">
    <text evidence="2">The sequence shown here is derived from an EMBL/GenBank/DDBJ whole genome shotgun (WGS) entry which is preliminary data.</text>
</comment>
<feature type="domain" description="ARID" evidence="1">
    <location>
        <begin position="323"/>
        <end position="412"/>
    </location>
</feature>
<dbReference type="PROSITE" id="PS51011">
    <property type="entry name" value="ARID"/>
    <property type="match status" value="1"/>
</dbReference>
<evidence type="ECO:0000259" key="1">
    <source>
        <dbReference type="PROSITE" id="PS51011"/>
    </source>
</evidence>
<protein>
    <recommendedName>
        <fullName evidence="1">ARID domain-containing protein</fullName>
    </recommendedName>
</protein>
<evidence type="ECO:0000313" key="2">
    <source>
        <dbReference type="EMBL" id="GEZ71412.1"/>
    </source>
</evidence>
<dbReference type="AlphaFoldDB" id="A0A699IQM4"/>
<accession>A0A699IQM4</accession>
<reference evidence="2" key="1">
    <citation type="journal article" date="2019" name="Sci. Rep.">
        <title>Draft genome of Tanacetum cinerariifolium, the natural source of mosquito coil.</title>
        <authorList>
            <person name="Yamashiro T."/>
            <person name="Shiraishi A."/>
            <person name="Satake H."/>
            <person name="Nakayama K."/>
        </authorList>
    </citation>
    <scope>NUCLEOTIDE SEQUENCE</scope>
</reference>
<feature type="non-terminal residue" evidence="2">
    <location>
        <position position="424"/>
    </location>
</feature>
<proteinExistence type="predicted"/>
<dbReference type="Gene3D" id="1.10.150.60">
    <property type="entry name" value="ARID DNA-binding domain"/>
    <property type="match status" value="1"/>
</dbReference>
<dbReference type="CDD" id="cd16100">
    <property type="entry name" value="ARID"/>
    <property type="match status" value="1"/>
</dbReference>
<dbReference type="GO" id="GO:0003677">
    <property type="term" value="F:DNA binding"/>
    <property type="evidence" value="ECO:0007669"/>
    <property type="project" value="InterPro"/>
</dbReference>
<sequence>KWEDLVKTMKAAHSPGWKRAGIHDAILNSTHKIPQNKSLIFWSAEKWSPKTNTFILPWGEITITLEDMMVLGGFSVSGDPVTSHSGTFELAIFLARGRKMALAPAVLATLYKDLHLLQNAILDLQQGKKEVLQQVFSPMHHIQVWVLERFPRIRPDGMCNIRDDETRLARWPSQLIKVLITPPLESGTCEEHFVWRPYVKDTKHITARTIYKEDARVEKIDKEEMDSFARCVRVSKLVWLDISQQYFPHRVSKQCGYNQDIPADVLHLESNEDAWADYATSMENEYIYLPSRQLEGHMTVRLISFLDLMKNDKLVYENWNILSKRFEDMLKWFYLVYLRQDVLEPLAPIIGRVKIDLLGLYKMVDSVGGYLSVSLGNKWKDVAMIHGLPVEHDEDLNECYKRTIDLVKCYYETTLRAWYKEGLV</sequence>
<dbReference type="PANTHER" id="PTHR46033">
    <property type="entry name" value="PROTEIN MAIN-LIKE 2"/>
    <property type="match status" value="1"/>
</dbReference>
<gene>
    <name evidence="2" type="ORF">Tci_543385</name>
</gene>
<dbReference type="PANTHER" id="PTHR46033:SF67">
    <property type="entry name" value="AMINOTRANSFERASE-LIKE, PLANT MOBILE DOMAIN FAMILY PROTEIN"/>
    <property type="match status" value="1"/>
</dbReference>